<dbReference type="SUPFAM" id="SSF53041">
    <property type="entry name" value="Resolvase-like"/>
    <property type="match status" value="1"/>
</dbReference>
<reference evidence="1 2" key="1">
    <citation type="submission" date="2020-08" db="EMBL/GenBank/DDBJ databases">
        <title>Genomic Encyclopedia of Type Strains, Phase IV (KMG-IV): sequencing the most valuable type-strain genomes for metagenomic binning, comparative biology and taxonomic classification.</title>
        <authorList>
            <person name="Goeker M."/>
        </authorList>
    </citation>
    <scope>NUCLEOTIDE SEQUENCE [LARGE SCALE GENOMIC DNA]</scope>
    <source>
        <strain evidence="1 2">DSM 15895</strain>
    </source>
</reference>
<dbReference type="GO" id="GO:0000150">
    <property type="term" value="F:DNA strand exchange activity"/>
    <property type="evidence" value="ECO:0007669"/>
    <property type="project" value="InterPro"/>
</dbReference>
<name>A0A7W8CUI7_9BACL</name>
<accession>A0A7W8CUI7</accession>
<gene>
    <name evidence="1" type="ORF">HNQ44_003011</name>
</gene>
<dbReference type="AlphaFoldDB" id="A0A7W8CUI7"/>
<organism evidence="1 2">
    <name type="scientific">Planococcus koreensis</name>
    <dbReference type="NCBI Taxonomy" id="112331"/>
    <lineage>
        <taxon>Bacteria</taxon>
        <taxon>Bacillati</taxon>
        <taxon>Bacillota</taxon>
        <taxon>Bacilli</taxon>
        <taxon>Bacillales</taxon>
        <taxon>Caryophanaceae</taxon>
        <taxon>Planococcus</taxon>
    </lineage>
</organism>
<dbReference type="Proteomes" id="UP000525923">
    <property type="component" value="Unassembled WGS sequence"/>
</dbReference>
<sequence length="92" mass="11088">MDKQNRKNFERANYQLLKQVIRKGVIFFHSLDRFGLNTEEILQEWNDLTKNIEIDIVELDMLLLDTNQYRDSMGTFITDLFLQILSWMAEEE</sequence>
<comment type="caution">
    <text evidence="1">The sequence shown here is derived from an EMBL/GenBank/DDBJ whole genome shotgun (WGS) entry which is preliminary data.</text>
</comment>
<keyword evidence="2" id="KW-1185">Reference proteome</keyword>
<protein>
    <submittedName>
        <fullName evidence="1">DNA invertase Pin-like site-specific DNA recombinase</fullName>
    </submittedName>
</protein>
<dbReference type="InterPro" id="IPR036162">
    <property type="entry name" value="Resolvase-like_N_sf"/>
</dbReference>
<dbReference type="Gene3D" id="3.40.50.1390">
    <property type="entry name" value="Resolvase, N-terminal catalytic domain"/>
    <property type="match status" value="1"/>
</dbReference>
<evidence type="ECO:0000313" key="2">
    <source>
        <dbReference type="Proteomes" id="UP000525923"/>
    </source>
</evidence>
<proteinExistence type="predicted"/>
<dbReference type="GO" id="GO:0003677">
    <property type="term" value="F:DNA binding"/>
    <property type="evidence" value="ECO:0007669"/>
    <property type="project" value="InterPro"/>
</dbReference>
<evidence type="ECO:0000313" key="1">
    <source>
        <dbReference type="EMBL" id="MBB5181546.1"/>
    </source>
</evidence>
<dbReference type="EMBL" id="JACHHE010000010">
    <property type="protein sequence ID" value="MBB5181546.1"/>
    <property type="molecule type" value="Genomic_DNA"/>
</dbReference>